<dbReference type="GeneID" id="9132283"/>
<name>D5VTL0_METIM</name>
<evidence type="ECO:0000313" key="4">
    <source>
        <dbReference type="EMBL" id="ADG13913.1"/>
    </source>
</evidence>
<keyword evidence="2" id="KW-0012">Acyltransferase</keyword>
<keyword evidence="1" id="KW-0808">Transferase</keyword>
<dbReference type="InterPro" id="IPR045047">
    <property type="entry name" value="Ard1-like"/>
</dbReference>
<proteinExistence type="predicted"/>
<dbReference type="Gene3D" id="3.40.630.30">
    <property type="match status" value="1"/>
</dbReference>
<dbReference type="HOGENOM" id="CLU_013985_23_0_2"/>
<dbReference type="CDD" id="cd04301">
    <property type="entry name" value="NAT_SF"/>
    <property type="match status" value="1"/>
</dbReference>
<dbReference type="GO" id="GO:0004596">
    <property type="term" value="F:protein-N-terminal amino-acid acetyltransferase activity"/>
    <property type="evidence" value="ECO:0007669"/>
    <property type="project" value="InterPro"/>
</dbReference>
<dbReference type="eggNOG" id="arCOG00833">
    <property type="taxonomic scope" value="Archaea"/>
</dbReference>
<dbReference type="PANTHER" id="PTHR23091">
    <property type="entry name" value="N-TERMINAL ACETYLTRANSFERASE"/>
    <property type="match status" value="1"/>
</dbReference>
<dbReference type="InterPro" id="IPR000182">
    <property type="entry name" value="GNAT_dom"/>
</dbReference>
<accession>D5VTL0</accession>
<evidence type="ECO:0000256" key="2">
    <source>
        <dbReference type="ARBA" id="ARBA00023315"/>
    </source>
</evidence>
<dbReference type="EMBL" id="CP002009">
    <property type="protein sequence ID" value="ADG13913.1"/>
    <property type="molecule type" value="Genomic_DNA"/>
</dbReference>
<dbReference type="Proteomes" id="UP000002061">
    <property type="component" value="Chromosome"/>
</dbReference>
<dbReference type="PROSITE" id="PS51186">
    <property type="entry name" value="GNAT"/>
    <property type="match status" value="1"/>
</dbReference>
<dbReference type="OrthoDB" id="43754at2157"/>
<dbReference type="InterPro" id="IPR016181">
    <property type="entry name" value="Acyl_CoA_acyltransferase"/>
</dbReference>
<evidence type="ECO:0000256" key="1">
    <source>
        <dbReference type="ARBA" id="ARBA00022679"/>
    </source>
</evidence>
<keyword evidence="5" id="KW-1185">Reference proteome</keyword>
<reference evidence="4" key="1">
    <citation type="submission" date="2010-04" db="EMBL/GenBank/DDBJ databases">
        <title>Complete sequence of Methanocaldococcus infernus ME.</title>
        <authorList>
            <consortium name="US DOE Joint Genome Institute"/>
            <person name="Lucas S."/>
            <person name="Copeland A."/>
            <person name="Lapidus A."/>
            <person name="Cheng J.-F."/>
            <person name="Bruce D."/>
            <person name="Goodwin L."/>
            <person name="Pitluck S."/>
            <person name="Munk A.C."/>
            <person name="Detter J.C."/>
            <person name="Han C."/>
            <person name="Tapia R."/>
            <person name="Land M."/>
            <person name="Hauser L."/>
            <person name="Kyrpides N."/>
            <person name="Mikhailova N."/>
            <person name="Sieprawska-Lupa M."/>
            <person name="Whitman W.B."/>
            <person name="Woyke T."/>
        </authorList>
    </citation>
    <scope>NUCLEOTIDE SEQUENCE [LARGE SCALE GENOMIC DNA]</scope>
    <source>
        <strain evidence="4">ME</strain>
    </source>
</reference>
<sequence>MVLIRRFKSEDIDEVEEIEREAFRKPYPRNLILGLWAMYPNLFYVAELNGRVVGYILGTLDWGNGHIVSLAVKKEFRRRGIGEKLLKTLEHYYFNVLKCNYIILEVRVSNIVARKFYYKMGYKDRKLIPNYYEDGEDAILMIKKREGAKGILVVSLW</sequence>
<dbReference type="AlphaFoldDB" id="D5VTL0"/>
<dbReference type="PANTHER" id="PTHR23091:SF4">
    <property type="entry name" value="N-TERMINAL AMINO-ACID N(ALPHA)-ACETYLTRANSFERASE NATA"/>
    <property type="match status" value="1"/>
</dbReference>
<evidence type="ECO:0000313" key="5">
    <source>
        <dbReference type="Proteomes" id="UP000002061"/>
    </source>
</evidence>
<organism evidence="4 5">
    <name type="scientific">Methanocaldococcus infernus (strain DSM 11812 / JCM 15783 / ME)</name>
    <dbReference type="NCBI Taxonomy" id="573063"/>
    <lineage>
        <taxon>Archaea</taxon>
        <taxon>Methanobacteriati</taxon>
        <taxon>Methanobacteriota</taxon>
        <taxon>Methanomada group</taxon>
        <taxon>Methanococci</taxon>
        <taxon>Methanococcales</taxon>
        <taxon>Methanocaldococcaceae</taxon>
        <taxon>Methanocaldococcus</taxon>
    </lineage>
</organism>
<dbReference type="Pfam" id="PF00583">
    <property type="entry name" value="Acetyltransf_1"/>
    <property type="match status" value="1"/>
</dbReference>
<dbReference type="GO" id="GO:0031415">
    <property type="term" value="C:NatA complex"/>
    <property type="evidence" value="ECO:0007669"/>
    <property type="project" value="InterPro"/>
</dbReference>
<dbReference type="SUPFAM" id="SSF55729">
    <property type="entry name" value="Acyl-CoA N-acyltransferases (Nat)"/>
    <property type="match status" value="1"/>
</dbReference>
<dbReference type="NCBIfam" id="TIGR01575">
    <property type="entry name" value="rimI"/>
    <property type="match status" value="1"/>
</dbReference>
<dbReference type="RefSeq" id="WP_013100658.1">
    <property type="nucleotide sequence ID" value="NC_014122.1"/>
</dbReference>
<dbReference type="STRING" id="573063.Metin_1263"/>
<feature type="domain" description="N-acetyltransferase" evidence="3">
    <location>
        <begin position="2"/>
        <end position="146"/>
    </location>
</feature>
<dbReference type="KEGG" id="mif:Metin_1263"/>
<dbReference type="InterPro" id="IPR006464">
    <property type="entry name" value="AcTrfase_RimI/Ard1"/>
</dbReference>
<evidence type="ECO:0000259" key="3">
    <source>
        <dbReference type="PROSITE" id="PS51186"/>
    </source>
</evidence>
<gene>
    <name evidence="4" type="ordered locus">Metin_1263</name>
</gene>
<protein>
    <submittedName>
        <fullName evidence="4">Ribosomal-protein-alanine acetyltransferase</fullName>
    </submittedName>
</protein>